<dbReference type="SUPFAM" id="SSF52200">
    <property type="entry name" value="Toll/Interleukin receptor TIR domain"/>
    <property type="match status" value="1"/>
</dbReference>
<organism evidence="2 3">
    <name type="scientific">Liquorilactobacillus hordei DSM 19519</name>
    <dbReference type="NCBI Taxonomy" id="1423759"/>
    <lineage>
        <taxon>Bacteria</taxon>
        <taxon>Bacillati</taxon>
        <taxon>Bacillota</taxon>
        <taxon>Bacilli</taxon>
        <taxon>Lactobacillales</taxon>
        <taxon>Lactobacillaceae</taxon>
        <taxon>Liquorilactobacillus</taxon>
    </lineage>
</organism>
<dbReference type="PROSITE" id="PS51534">
    <property type="entry name" value="SEFIR"/>
    <property type="match status" value="1"/>
</dbReference>
<dbReference type="SMR" id="A0A0R1MWM9"/>
<sequence length="315" mass="36719">MEKTNENPTVAVLYSYDDDQHREWVEELVNKLKENKVYVNYDHDKLNLGDDINQFMELLVSNSDILLPICTKKYKSHIDQRENGSGYEGRMLAQVIKDKTHKVIPIYKDEYANDKTPNCLMGINGVILNDQFNDKHFGDLLKNILDLKIEKKVITKDPRETIAELMNVDIKEVKSKQELNLVNVKILGIVTEKVTQPTLDGSRGSALYDIPFKLNTQPPRDWDKFFIYCWRNPSSFTTMHRPSIASVSFDEIWLKGTTMDEVAEYHRDTLISSVNAANKMYNDRIIEEEKLRIEKEKKKMEFRKMVNEKSKGISF</sequence>
<dbReference type="Gene3D" id="3.40.50.10140">
    <property type="entry name" value="Toll/interleukin-1 receptor homology (TIR) domain"/>
    <property type="match status" value="1"/>
</dbReference>
<gene>
    <name evidence="2" type="ORF">FC92_GL001063</name>
</gene>
<name>A0A0R1MWM9_9LACO</name>
<protein>
    <recommendedName>
        <fullName evidence="1">SEFIR domain-containing protein</fullName>
    </recommendedName>
</protein>
<dbReference type="InterPro" id="IPR013568">
    <property type="entry name" value="SEFIR_dom"/>
</dbReference>
<dbReference type="STRING" id="1423759.FC92_GL001063"/>
<proteinExistence type="predicted"/>
<evidence type="ECO:0000313" key="2">
    <source>
        <dbReference type="EMBL" id="KRL07992.1"/>
    </source>
</evidence>
<dbReference type="AlphaFoldDB" id="A0A0R1MWM9"/>
<dbReference type="InterPro" id="IPR000157">
    <property type="entry name" value="TIR_dom"/>
</dbReference>
<dbReference type="GO" id="GO:0007165">
    <property type="term" value="P:signal transduction"/>
    <property type="evidence" value="ECO:0007669"/>
    <property type="project" value="InterPro"/>
</dbReference>
<dbReference type="EMBL" id="AZDX01000003">
    <property type="protein sequence ID" value="KRL07992.1"/>
    <property type="molecule type" value="Genomic_DNA"/>
</dbReference>
<comment type="caution">
    <text evidence="2">The sequence shown here is derived from an EMBL/GenBank/DDBJ whole genome shotgun (WGS) entry which is preliminary data.</text>
</comment>
<dbReference type="InterPro" id="IPR035897">
    <property type="entry name" value="Toll_tir_struct_dom_sf"/>
</dbReference>
<feature type="domain" description="SEFIR" evidence="1">
    <location>
        <begin position="7"/>
        <end position="137"/>
    </location>
</feature>
<evidence type="ECO:0000313" key="3">
    <source>
        <dbReference type="Proteomes" id="UP000051448"/>
    </source>
</evidence>
<dbReference type="Proteomes" id="UP000051448">
    <property type="component" value="Unassembled WGS sequence"/>
</dbReference>
<dbReference type="GeneID" id="98309541"/>
<dbReference type="RefSeq" id="WP_057868776.1">
    <property type="nucleotide sequence ID" value="NZ_AZDX01000003.1"/>
</dbReference>
<dbReference type="PATRIC" id="fig|1423759.3.peg.1122"/>
<reference evidence="2 3" key="1">
    <citation type="journal article" date="2015" name="Genome Announc.">
        <title>Expanding the biotechnology potential of lactobacilli through comparative genomics of 213 strains and associated genera.</title>
        <authorList>
            <person name="Sun Z."/>
            <person name="Harris H.M."/>
            <person name="McCann A."/>
            <person name="Guo C."/>
            <person name="Argimon S."/>
            <person name="Zhang W."/>
            <person name="Yang X."/>
            <person name="Jeffery I.B."/>
            <person name="Cooney J.C."/>
            <person name="Kagawa T.F."/>
            <person name="Liu W."/>
            <person name="Song Y."/>
            <person name="Salvetti E."/>
            <person name="Wrobel A."/>
            <person name="Rasinkangas P."/>
            <person name="Parkhill J."/>
            <person name="Rea M.C."/>
            <person name="O'Sullivan O."/>
            <person name="Ritari J."/>
            <person name="Douillard F.P."/>
            <person name="Paul Ross R."/>
            <person name="Yang R."/>
            <person name="Briner A.E."/>
            <person name="Felis G.E."/>
            <person name="de Vos W.M."/>
            <person name="Barrangou R."/>
            <person name="Klaenhammer T.R."/>
            <person name="Caufield P.W."/>
            <person name="Cui Y."/>
            <person name="Zhang H."/>
            <person name="O'Toole P.W."/>
        </authorList>
    </citation>
    <scope>NUCLEOTIDE SEQUENCE [LARGE SCALE GENOMIC DNA]</scope>
    <source>
        <strain evidence="2 3">DSM 19519</strain>
    </source>
</reference>
<dbReference type="Pfam" id="PF13676">
    <property type="entry name" value="TIR_2"/>
    <property type="match status" value="1"/>
</dbReference>
<evidence type="ECO:0000259" key="1">
    <source>
        <dbReference type="PROSITE" id="PS51534"/>
    </source>
</evidence>
<accession>A0A0R1MWM9</accession>
<keyword evidence="3" id="KW-1185">Reference proteome</keyword>